<feature type="domain" description="Lsr2 DNA-binding" evidence="4">
    <location>
        <begin position="73"/>
        <end position="107"/>
    </location>
</feature>
<dbReference type="InterPro" id="IPR024412">
    <property type="entry name" value="Lsr2_dim_dom"/>
</dbReference>
<name>A0A2I1KSG5_9ACTO</name>
<protein>
    <submittedName>
        <fullName evidence="5">Lsr2 family protein</fullName>
    </submittedName>
</protein>
<accession>A0A2I1KSG5</accession>
<dbReference type="RefSeq" id="WP_006548012.1">
    <property type="nucleotide sequence ID" value="NZ_CP136961.1"/>
</dbReference>
<dbReference type="EMBL" id="PKHA01000006">
    <property type="protein sequence ID" value="PKY98571.1"/>
    <property type="molecule type" value="Genomic_DNA"/>
</dbReference>
<dbReference type="GO" id="GO:0016746">
    <property type="term" value="F:acyltransferase activity"/>
    <property type="evidence" value="ECO:0007669"/>
    <property type="project" value="InterPro"/>
</dbReference>
<evidence type="ECO:0000313" key="6">
    <source>
        <dbReference type="Proteomes" id="UP000234778"/>
    </source>
</evidence>
<sequence length="109" mass="11871">MAQKTQVILVDDIDNGPATQTVTFGIDGVTYEIDLNDEHAAALRESLAEWISKARRTGGRRGAGRRRASSAAGGETQKIREWARENGIEVSARGRISAEVREAYEQANA</sequence>
<dbReference type="Gene3D" id="3.30.60.230">
    <property type="entry name" value="Lsr2, dimerization domain"/>
    <property type="match status" value="1"/>
</dbReference>
<comment type="caution">
    <text evidence="5">The sequence shown here is derived from an EMBL/GenBank/DDBJ whole genome shotgun (WGS) entry which is preliminary data.</text>
</comment>
<dbReference type="Pfam" id="PF23359">
    <property type="entry name" value="Lsr2_DNA-bd"/>
    <property type="match status" value="1"/>
</dbReference>
<keyword evidence="1" id="KW-0238">DNA-binding</keyword>
<dbReference type="Gene3D" id="4.10.320.10">
    <property type="entry name" value="E3-binding domain"/>
    <property type="match status" value="1"/>
</dbReference>
<dbReference type="Pfam" id="PF11774">
    <property type="entry name" value="Lsr2"/>
    <property type="match status" value="1"/>
</dbReference>
<evidence type="ECO:0000259" key="3">
    <source>
        <dbReference type="Pfam" id="PF11774"/>
    </source>
</evidence>
<feature type="domain" description="Lsr2 dimerization" evidence="3">
    <location>
        <begin position="1"/>
        <end position="58"/>
    </location>
</feature>
<dbReference type="GO" id="GO:0003677">
    <property type="term" value="F:DNA binding"/>
    <property type="evidence" value="ECO:0007669"/>
    <property type="project" value="UniProtKB-KW"/>
</dbReference>
<feature type="region of interest" description="Disordered" evidence="2">
    <location>
        <begin position="55"/>
        <end position="80"/>
    </location>
</feature>
<dbReference type="AlphaFoldDB" id="A0A2I1KSG5"/>
<evidence type="ECO:0000256" key="1">
    <source>
        <dbReference type="ARBA" id="ARBA00023125"/>
    </source>
</evidence>
<dbReference type="InterPro" id="IPR036625">
    <property type="entry name" value="E3-bd_dom_sf"/>
</dbReference>
<evidence type="ECO:0000313" key="5">
    <source>
        <dbReference type="EMBL" id="PKY98571.1"/>
    </source>
</evidence>
<evidence type="ECO:0000256" key="2">
    <source>
        <dbReference type="SAM" id="MobiDB-lite"/>
    </source>
</evidence>
<dbReference type="GeneID" id="81708691"/>
<reference evidence="5 6" key="1">
    <citation type="submission" date="2017-12" db="EMBL/GenBank/DDBJ databases">
        <title>Phylogenetic diversity of female urinary microbiome.</title>
        <authorList>
            <person name="Thomas-White K."/>
            <person name="Wolfe A.J."/>
        </authorList>
    </citation>
    <scope>NUCLEOTIDE SEQUENCE [LARGE SCALE GENOMIC DNA]</scope>
    <source>
        <strain evidence="5 6">UMB0319</strain>
    </source>
</reference>
<proteinExistence type="predicted"/>
<gene>
    <name evidence="5" type="ORF">CYJ26_07065</name>
</gene>
<dbReference type="InterPro" id="IPR042261">
    <property type="entry name" value="Lsr2-like_dimerization"/>
</dbReference>
<organism evidence="5 6">
    <name type="scientific">Actinomyces urogenitalis</name>
    <dbReference type="NCBI Taxonomy" id="103621"/>
    <lineage>
        <taxon>Bacteria</taxon>
        <taxon>Bacillati</taxon>
        <taxon>Actinomycetota</taxon>
        <taxon>Actinomycetes</taxon>
        <taxon>Actinomycetales</taxon>
        <taxon>Actinomycetaceae</taxon>
        <taxon>Actinomyces</taxon>
    </lineage>
</organism>
<dbReference type="InterPro" id="IPR055370">
    <property type="entry name" value="Lsr2_DNA-bd"/>
</dbReference>
<feature type="compositionally biased region" description="Basic residues" evidence="2">
    <location>
        <begin position="55"/>
        <end position="68"/>
    </location>
</feature>
<evidence type="ECO:0000259" key="4">
    <source>
        <dbReference type="Pfam" id="PF23359"/>
    </source>
</evidence>
<dbReference type="Proteomes" id="UP000234778">
    <property type="component" value="Unassembled WGS sequence"/>
</dbReference>